<dbReference type="PANTHER" id="PTHR43514">
    <property type="entry name" value="ABC TRANSPORTER I FAMILY MEMBER 10"/>
    <property type="match status" value="1"/>
</dbReference>
<evidence type="ECO:0000256" key="1">
    <source>
        <dbReference type="ARBA" id="ARBA00022448"/>
    </source>
</evidence>
<dbReference type="InterPro" id="IPR003439">
    <property type="entry name" value="ABC_transporter-like_ATP-bd"/>
</dbReference>
<name>A0A5B7ZTH2_9GAMM</name>
<evidence type="ECO:0000313" key="13">
    <source>
        <dbReference type="Proteomes" id="UP000308149"/>
    </source>
</evidence>
<evidence type="ECO:0000256" key="9">
    <source>
        <dbReference type="PROSITE-ProRule" id="PRU01213"/>
    </source>
</evidence>
<keyword evidence="2" id="KW-1003">Cell membrane</keyword>
<dbReference type="Proteomes" id="UP000308149">
    <property type="component" value="Chromosome"/>
</dbReference>
<dbReference type="Gene3D" id="3.40.50.300">
    <property type="entry name" value="P-loop containing nucleotide triphosphate hydrolases"/>
    <property type="match status" value="1"/>
</dbReference>
<dbReference type="SUPFAM" id="SSF50331">
    <property type="entry name" value="MOP-like"/>
    <property type="match status" value="1"/>
</dbReference>
<keyword evidence="4" id="KW-0997">Cell inner membrane</keyword>
<evidence type="ECO:0000256" key="7">
    <source>
        <dbReference type="ARBA" id="ARBA00022967"/>
    </source>
</evidence>
<keyword evidence="3 9" id="KW-0500">Molybdenum</keyword>
<evidence type="ECO:0000256" key="5">
    <source>
        <dbReference type="ARBA" id="ARBA00022741"/>
    </source>
</evidence>
<evidence type="ECO:0000256" key="4">
    <source>
        <dbReference type="ARBA" id="ARBA00022519"/>
    </source>
</evidence>
<dbReference type="PROSITE" id="PS00211">
    <property type="entry name" value="ABC_TRANSPORTER_1"/>
    <property type="match status" value="1"/>
</dbReference>
<feature type="domain" description="ABC transporter" evidence="10">
    <location>
        <begin position="6"/>
        <end position="238"/>
    </location>
</feature>
<keyword evidence="5" id="KW-0547">Nucleotide-binding</keyword>
<evidence type="ECO:0000259" key="11">
    <source>
        <dbReference type="PROSITE" id="PS51866"/>
    </source>
</evidence>
<dbReference type="Gene3D" id="2.40.50.100">
    <property type="match status" value="1"/>
</dbReference>
<dbReference type="InterPro" id="IPR011868">
    <property type="entry name" value="ModC_ABC_ATP-bd"/>
</dbReference>
<organism evidence="12 13">
    <name type="scientific">Thermomonas aquatica</name>
    <dbReference type="NCBI Taxonomy" id="2202149"/>
    <lineage>
        <taxon>Bacteria</taxon>
        <taxon>Pseudomonadati</taxon>
        <taxon>Pseudomonadota</taxon>
        <taxon>Gammaproteobacteria</taxon>
        <taxon>Lysobacterales</taxon>
        <taxon>Lysobacteraceae</taxon>
        <taxon>Thermomonas</taxon>
    </lineage>
</organism>
<dbReference type="EMBL" id="CP040871">
    <property type="protein sequence ID" value="QDA57092.1"/>
    <property type="molecule type" value="Genomic_DNA"/>
</dbReference>
<dbReference type="GO" id="GO:0015098">
    <property type="term" value="F:molybdate ion transmembrane transporter activity"/>
    <property type="evidence" value="ECO:0007669"/>
    <property type="project" value="InterPro"/>
</dbReference>
<gene>
    <name evidence="12" type="primary">modC</name>
    <name evidence="12" type="ORF">FHQ07_07060</name>
</gene>
<dbReference type="Pfam" id="PF00005">
    <property type="entry name" value="ABC_tran"/>
    <property type="match status" value="1"/>
</dbReference>
<dbReference type="PANTHER" id="PTHR43514:SF10">
    <property type="entry name" value="MOLYBDENUM IMPORT ATP-BINDING PROTEIN MODC 2"/>
    <property type="match status" value="1"/>
</dbReference>
<evidence type="ECO:0000259" key="10">
    <source>
        <dbReference type="PROSITE" id="PS50893"/>
    </source>
</evidence>
<dbReference type="InterPro" id="IPR004606">
    <property type="entry name" value="Mop_domain"/>
</dbReference>
<proteinExistence type="predicted"/>
<dbReference type="InterPro" id="IPR050334">
    <property type="entry name" value="Molybdenum_import_ModC"/>
</dbReference>
<keyword evidence="1" id="KW-0813">Transport</keyword>
<keyword evidence="7" id="KW-1278">Translocase</keyword>
<sequence>MAEPAAGHDSIRVRQALARDGFRLDVDLALPARGCSAVFGPSGCGKSSLLRCIAGLEPAAHGELRVAGRTWQDAATRVPAHRREVGMVFQHSGLLPHLSVLANLRYGWQRAGAPATLLEQWIERLALPPLLARKPGSLSGGERQRVALARALVSAPRLLLLDEPLSALDAERRGEILPFLEAVRRDAGIPVLYVTHAVEEVARLADHLVLMDAGRVLATGPALDVLNRADLPLALRDDAGVVLQARVEQRDAHGLLSLRTAAGLLYAHGPEQPPGTALRLRIQARDVSLALQRHDDSSLLNLLPATVADIAALPGGQVQLRLEAGGAPLLARISHRSLERLALRPGMAVWAQVKAVALLA</sequence>
<dbReference type="InterPro" id="IPR008995">
    <property type="entry name" value="Mo/tungstate-bd_C_term_dom"/>
</dbReference>
<dbReference type="Pfam" id="PF03459">
    <property type="entry name" value="TOBE"/>
    <property type="match status" value="1"/>
</dbReference>
<keyword evidence="6 12" id="KW-0067">ATP-binding</keyword>
<reference evidence="12 13" key="1">
    <citation type="submission" date="2019-06" db="EMBL/GenBank/DDBJ databases">
        <title>Thermomonas aquatica sp. nov., isolated from an industrial wastewater treatment plant.</title>
        <authorList>
            <person name="Jeon J.H."/>
            <person name="Park D.-S."/>
        </authorList>
    </citation>
    <scope>NUCLEOTIDE SEQUENCE [LARGE SCALE GENOMIC DNA]</scope>
    <source>
        <strain evidence="12 13">SY21</strain>
    </source>
</reference>
<dbReference type="AlphaFoldDB" id="A0A5B7ZTH2"/>
<feature type="domain" description="Mop" evidence="11">
    <location>
        <begin position="296"/>
        <end position="360"/>
    </location>
</feature>
<dbReference type="NCBIfam" id="TIGR02142">
    <property type="entry name" value="modC_ABC"/>
    <property type="match status" value="1"/>
</dbReference>
<accession>A0A5B7ZTH2</accession>
<protein>
    <submittedName>
        <fullName evidence="12">Molybdenum ABC transporter ATP-binding protein</fullName>
    </submittedName>
</protein>
<keyword evidence="13" id="KW-1185">Reference proteome</keyword>
<dbReference type="InterPro" id="IPR005116">
    <property type="entry name" value="Transp-assoc_OB_typ1"/>
</dbReference>
<evidence type="ECO:0000256" key="8">
    <source>
        <dbReference type="ARBA" id="ARBA00023136"/>
    </source>
</evidence>
<dbReference type="PROSITE" id="PS50893">
    <property type="entry name" value="ABC_TRANSPORTER_2"/>
    <property type="match status" value="1"/>
</dbReference>
<evidence type="ECO:0000256" key="2">
    <source>
        <dbReference type="ARBA" id="ARBA00022475"/>
    </source>
</evidence>
<dbReference type="GO" id="GO:0140359">
    <property type="term" value="F:ABC-type transporter activity"/>
    <property type="evidence" value="ECO:0007669"/>
    <property type="project" value="InterPro"/>
</dbReference>
<dbReference type="PROSITE" id="PS51866">
    <property type="entry name" value="MOP"/>
    <property type="match status" value="1"/>
</dbReference>
<keyword evidence="8" id="KW-0472">Membrane</keyword>
<dbReference type="GO" id="GO:0005524">
    <property type="term" value="F:ATP binding"/>
    <property type="evidence" value="ECO:0007669"/>
    <property type="project" value="UniProtKB-KW"/>
</dbReference>
<dbReference type="KEGG" id="thes:FHQ07_07060"/>
<evidence type="ECO:0000256" key="6">
    <source>
        <dbReference type="ARBA" id="ARBA00022840"/>
    </source>
</evidence>
<dbReference type="OrthoDB" id="9802264at2"/>
<dbReference type="RefSeq" id="WP_139716144.1">
    <property type="nucleotide sequence ID" value="NZ_CP040871.1"/>
</dbReference>
<evidence type="ECO:0000256" key="3">
    <source>
        <dbReference type="ARBA" id="ARBA00022505"/>
    </source>
</evidence>
<dbReference type="GO" id="GO:0016887">
    <property type="term" value="F:ATP hydrolysis activity"/>
    <property type="evidence" value="ECO:0007669"/>
    <property type="project" value="InterPro"/>
</dbReference>
<dbReference type="GO" id="GO:0016020">
    <property type="term" value="C:membrane"/>
    <property type="evidence" value="ECO:0007669"/>
    <property type="project" value="InterPro"/>
</dbReference>
<dbReference type="InterPro" id="IPR027417">
    <property type="entry name" value="P-loop_NTPase"/>
</dbReference>
<evidence type="ECO:0000313" key="12">
    <source>
        <dbReference type="EMBL" id="QDA57092.1"/>
    </source>
</evidence>
<dbReference type="InterPro" id="IPR003593">
    <property type="entry name" value="AAA+_ATPase"/>
</dbReference>
<dbReference type="InterPro" id="IPR017871">
    <property type="entry name" value="ABC_transporter-like_CS"/>
</dbReference>
<dbReference type="SMART" id="SM00382">
    <property type="entry name" value="AAA"/>
    <property type="match status" value="1"/>
</dbReference>
<dbReference type="SUPFAM" id="SSF52540">
    <property type="entry name" value="P-loop containing nucleoside triphosphate hydrolases"/>
    <property type="match status" value="1"/>
</dbReference>